<dbReference type="GO" id="GO:0019645">
    <property type="term" value="P:anaerobic electron transport chain"/>
    <property type="evidence" value="ECO:0007669"/>
    <property type="project" value="InterPro"/>
</dbReference>
<dbReference type="EMBL" id="JAEQNA010000008">
    <property type="protein sequence ID" value="MBL0422402.1"/>
    <property type="molecule type" value="Genomic_DNA"/>
</dbReference>
<feature type="transmembrane region" description="Helical" evidence="1">
    <location>
        <begin position="175"/>
        <end position="193"/>
    </location>
</feature>
<dbReference type="RefSeq" id="WP_201685483.1">
    <property type="nucleotide sequence ID" value="NZ_JAEQNA010000008.1"/>
</dbReference>
<gene>
    <name evidence="2" type="ORF">JI739_18785</name>
</gene>
<protein>
    <submittedName>
        <fullName evidence="2">Dimethyl sulfoxide reductase anchor subunit</fullName>
    </submittedName>
</protein>
<keyword evidence="1" id="KW-0812">Transmembrane</keyword>
<dbReference type="AlphaFoldDB" id="A0A936ZMB0"/>
<dbReference type="Proteomes" id="UP000613011">
    <property type="component" value="Unassembled WGS sequence"/>
</dbReference>
<evidence type="ECO:0000313" key="3">
    <source>
        <dbReference type="Proteomes" id="UP000613011"/>
    </source>
</evidence>
<dbReference type="GO" id="GO:0009389">
    <property type="term" value="F:dimethyl sulfoxide reductase activity"/>
    <property type="evidence" value="ECO:0007669"/>
    <property type="project" value="TreeGrafter"/>
</dbReference>
<dbReference type="GO" id="GO:0009390">
    <property type="term" value="C:dimethyl sulfoxide reductase complex"/>
    <property type="evidence" value="ECO:0007669"/>
    <property type="project" value="TreeGrafter"/>
</dbReference>
<dbReference type="PANTHER" id="PTHR38095:SF1">
    <property type="entry name" value="ANAEROBIC DIMETHYL SULFOXIDE REDUCTASE CHAIN YNFH"/>
    <property type="match status" value="1"/>
</dbReference>
<comment type="caution">
    <text evidence="2">The sequence shown here is derived from an EMBL/GenBank/DDBJ whole genome shotgun (WGS) entry which is preliminary data.</text>
</comment>
<keyword evidence="3" id="KW-1185">Reference proteome</keyword>
<evidence type="ECO:0000256" key="1">
    <source>
        <dbReference type="SAM" id="Phobius"/>
    </source>
</evidence>
<name>A0A936ZMB0_9BURK</name>
<feature type="transmembrane region" description="Helical" evidence="1">
    <location>
        <begin position="252"/>
        <end position="273"/>
    </location>
</feature>
<sequence length="312" mass="33388">MKPAASIILFTTIAGAAQGLVVALALATLAGIAPGNSGATSAMLWVATFMLVAALAASFFHLGHPMRAWRAALMWRTSWMSREVIVLPLFIGVVGAWAVAMTYGSGGNTLAAALPWLAIAGALLLWYCTAMIYACLRFIQEWAHPLTIVNYVMLGLASGLVAACGLAALGGEMRFATGAGAWAIGVTALAWITRGLSLRRNARLKPKSTTQTAIGIHAARVVQKSMGMTGGSFNTREFFHGASVRVVRNTRILFQVFTFAVPILALAWGVWAYSPAACLIAFPLQFCGLLAERWFFFAQAQHPQNIYYQVVS</sequence>
<evidence type="ECO:0000313" key="2">
    <source>
        <dbReference type="EMBL" id="MBL0422402.1"/>
    </source>
</evidence>
<feature type="transmembrane region" description="Helical" evidence="1">
    <location>
        <begin position="116"/>
        <end position="136"/>
    </location>
</feature>
<feature type="transmembrane region" description="Helical" evidence="1">
    <location>
        <begin position="279"/>
        <end position="296"/>
    </location>
</feature>
<proteinExistence type="predicted"/>
<organism evidence="2 3">
    <name type="scientific">Ramlibacter aurantiacus</name>
    <dbReference type="NCBI Taxonomy" id="2801330"/>
    <lineage>
        <taxon>Bacteria</taxon>
        <taxon>Pseudomonadati</taxon>
        <taxon>Pseudomonadota</taxon>
        <taxon>Betaproteobacteria</taxon>
        <taxon>Burkholderiales</taxon>
        <taxon>Comamonadaceae</taxon>
        <taxon>Ramlibacter</taxon>
    </lineage>
</organism>
<keyword evidence="1" id="KW-0472">Membrane</keyword>
<feature type="transmembrane region" description="Helical" evidence="1">
    <location>
        <begin position="43"/>
        <end position="63"/>
    </location>
</feature>
<feature type="transmembrane region" description="Helical" evidence="1">
    <location>
        <begin position="84"/>
        <end position="104"/>
    </location>
</feature>
<keyword evidence="1" id="KW-1133">Transmembrane helix</keyword>
<accession>A0A936ZMB0</accession>
<dbReference type="PANTHER" id="PTHR38095">
    <property type="entry name" value="ANAEROBIC DIMETHYL SULFOXIDE REDUCTASE CHAIN YNFH"/>
    <property type="match status" value="1"/>
</dbReference>
<dbReference type="InterPro" id="IPR007059">
    <property type="entry name" value="DmsC"/>
</dbReference>
<feature type="transmembrane region" description="Helical" evidence="1">
    <location>
        <begin position="148"/>
        <end position="169"/>
    </location>
</feature>
<dbReference type="GO" id="GO:0005886">
    <property type="term" value="C:plasma membrane"/>
    <property type="evidence" value="ECO:0007669"/>
    <property type="project" value="TreeGrafter"/>
</dbReference>
<reference evidence="2" key="1">
    <citation type="submission" date="2021-01" db="EMBL/GenBank/DDBJ databases">
        <title>Ramlibacter sp. strain AW1 16S ribosomal RNA gene Genome sequencing and assembly.</title>
        <authorList>
            <person name="Kang M."/>
        </authorList>
    </citation>
    <scope>NUCLEOTIDE SEQUENCE</scope>
    <source>
        <strain evidence="2">AW1</strain>
    </source>
</reference>
<dbReference type="Pfam" id="PF04976">
    <property type="entry name" value="DmsC"/>
    <property type="match status" value="1"/>
</dbReference>